<feature type="compositionally biased region" description="Pro residues" evidence="1">
    <location>
        <begin position="258"/>
        <end position="269"/>
    </location>
</feature>
<evidence type="ECO:0000313" key="2">
    <source>
        <dbReference type="EMBL" id="KAK4209078.1"/>
    </source>
</evidence>
<evidence type="ECO:0000313" key="3">
    <source>
        <dbReference type="Proteomes" id="UP001301769"/>
    </source>
</evidence>
<accession>A0AAN7B322</accession>
<feature type="compositionally biased region" description="Polar residues" evidence="1">
    <location>
        <begin position="20"/>
        <end position="31"/>
    </location>
</feature>
<feature type="region of interest" description="Disordered" evidence="1">
    <location>
        <begin position="1"/>
        <end position="68"/>
    </location>
</feature>
<sequence length="269" mass="29167">MLQIDVTSDDFLSNDDEPASSPNPGSPTSRPGAQGRAAEGKASKDKGKKAVSTTSTKSGSTGIKSKTYKPNFTKSAAATSPGLTSSTLPPLLPLRARKVIVMERRDLERRDPPERLLRLMSLLPRKHLSSRGCQPPVTLNGPDLVKRDLDWWIATENESLGYTRTEQEQATANDLVNDVSDAKKKAASGAPTSGNTFIYEQFAIRFETRVSIKVRIATSSNQGQCAKCDNKQAFMLFPSSFNPPRREESASAPAFNSPQPPPPEPPQVA</sequence>
<protein>
    <submittedName>
        <fullName evidence="2">Uncharacterized protein</fullName>
    </submittedName>
</protein>
<feature type="region of interest" description="Disordered" evidence="1">
    <location>
        <begin position="238"/>
        <end position="269"/>
    </location>
</feature>
<proteinExistence type="predicted"/>
<reference evidence="2" key="2">
    <citation type="submission" date="2023-05" db="EMBL/GenBank/DDBJ databases">
        <authorList>
            <consortium name="Lawrence Berkeley National Laboratory"/>
            <person name="Steindorff A."/>
            <person name="Hensen N."/>
            <person name="Bonometti L."/>
            <person name="Westerberg I."/>
            <person name="Brannstrom I.O."/>
            <person name="Guillou S."/>
            <person name="Cros-Aarteil S."/>
            <person name="Calhoun S."/>
            <person name="Haridas S."/>
            <person name="Kuo A."/>
            <person name="Mondo S."/>
            <person name="Pangilinan J."/>
            <person name="Riley R."/>
            <person name="Labutti K."/>
            <person name="Andreopoulos B."/>
            <person name="Lipzen A."/>
            <person name="Chen C."/>
            <person name="Yanf M."/>
            <person name="Daum C."/>
            <person name="Ng V."/>
            <person name="Clum A."/>
            <person name="Ohm R."/>
            <person name="Martin F."/>
            <person name="Silar P."/>
            <person name="Natvig D."/>
            <person name="Lalanne C."/>
            <person name="Gautier V."/>
            <person name="Ament-Velasquez S.L."/>
            <person name="Kruys A."/>
            <person name="Hutchinson M.I."/>
            <person name="Powell A.J."/>
            <person name="Barry K."/>
            <person name="Miller A.N."/>
            <person name="Grigoriev I.V."/>
            <person name="Debuchy R."/>
            <person name="Gladieux P."/>
            <person name="Thoren M.H."/>
            <person name="Johannesson H."/>
        </authorList>
    </citation>
    <scope>NUCLEOTIDE SEQUENCE</scope>
    <source>
        <strain evidence="2">PSN293</strain>
    </source>
</reference>
<feature type="compositionally biased region" description="Low complexity" evidence="1">
    <location>
        <begin position="50"/>
        <end position="68"/>
    </location>
</feature>
<comment type="caution">
    <text evidence="2">The sequence shown here is derived from an EMBL/GenBank/DDBJ whole genome shotgun (WGS) entry which is preliminary data.</text>
</comment>
<gene>
    <name evidence="2" type="ORF">QBC37DRAFT_404680</name>
</gene>
<name>A0AAN7B322_9PEZI</name>
<reference evidence="2" key="1">
    <citation type="journal article" date="2023" name="Mol. Phylogenet. Evol.">
        <title>Genome-scale phylogeny and comparative genomics of the fungal order Sordariales.</title>
        <authorList>
            <person name="Hensen N."/>
            <person name="Bonometti L."/>
            <person name="Westerberg I."/>
            <person name="Brannstrom I.O."/>
            <person name="Guillou S."/>
            <person name="Cros-Aarteil S."/>
            <person name="Calhoun S."/>
            <person name="Haridas S."/>
            <person name="Kuo A."/>
            <person name="Mondo S."/>
            <person name="Pangilinan J."/>
            <person name="Riley R."/>
            <person name="LaButti K."/>
            <person name="Andreopoulos B."/>
            <person name="Lipzen A."/>
            <person name="Chen C."/>
            <person name="Yan M."/>
            <person name="Daum C."/>
            <person name="Ng V."/>
            <person name="Clum A."/>
            <person name="Steindorff A."/>
            <person name="Ohm R.A."/>
            <person name="Martin F."/>
            <person name="Silar P."/>
            <person name="Natvig D.O."/>
            <person name="Lalanne C."/>
            <person name="Gautier V."/>
            <person name="Ament-Velasquez S.L."/>
            <person name="Kruys A."/>
            <person name="Hutchinson M.I."/>
            <person name="Powell A.J."/>
            <person name="Barry K."/>
            <person name="Miller A.N."/>
            <person name="Grigoriev I.V."/>
            <person name="Debuchy R."/>
            <person name="Gladieux P."/>
            <person name="Hiltunen Thoren M."/>
            <person name="Johannesson H."/>
        </authorList>
    </citation>
    <scope>NUCLEOTIDE SEQUENCE</scope>
    <source>
        <strain evidence="2">PSN293</strain>
    </source>
</reference>
<dbReference type="AlphaFoldDB" id="A0AAN7B322"/>
<dbReference type="Proteomes" id="UP001301769">
    <property type="component" value="Unassembled WGS sequence"/>
</dbReference>
<organism evidence="2 3">
    <name type="scientific">Rhypophila decipiens</name>
    <dbReference type="NCBI Taxonomy" id="261697"/>
    <lineage>
        <taxon>Eukaryota</taxon>
        <taxon>Fungi</taxon>
        <taxon>Dikarya</taxon>
        <taxon>Ascomycota</taxon>
        <taxon>Pezizomycotina</taxon>
        <taxon>Sordariomycetes</taxon>
        <taxon>Sordariomycetidae</taxon>
        <taxon>Sordariales</taxon>
        <taxon>Naviculisporaceae</taxon>
        <taxon>Rhypophila</taxon>
    </lineage>
</organism>
<dbReference type="EMBL" id="MU858217">
    <property type="protein sequence ID" value="KAK4209078.1"/>
    <property type="molecule type" value="Genomic_DNA"/>
</dbReference>
<evidence type="ECO:0000256" key="1">
    <source>
        <dbReference type="SAM" id="MobiDB-lite"/>
    </source>
</evidence>
<keyword evidence="3" id="KW-1185">Reference proteome</keyword>